<evidence type="ECO:0000256" key="1">
    <source>
        <dbReference type="ARBA" id="ARBA00006479"/>
    </source>
</evidence>
<dbReference type="Proteomes" id="UP001595547">
    <property type="component" value="Unassembled WGS sequence"/>
</dbReference>
<dbReference type="Gene3D" id="3.30.420.40">
    <property type="match status" value="2"/>
</dbReference>
<dbReference type="EMBL" id="JBHRTO010000001">
    <property type="protein sequence ID" value="MFC3182305.1"/>
    <property type="molecule type" value="Genomic_DNA"/>
</dbReference>
<gene>
    <name evidence="2" type="ORF">ACFOGH_14990</name>
</gene>
<protein>
    <submittedName>
        <fullName evidence="2">ROK family protein</fullName>
    </submittedName>
</protein>
<dbReference type="RefSeq" id="WP_380073883.1">
    <property type="nucleotide sequence ID" value="NZ_JBHRTO010000001.1"/>
</dbReference>
<reference evidence="3" key="1">
    <citation type="journal article" date="2019" name="Int. J. Syst. Evol. Microbiol.">
        <title>The Global Catalogue of Microorganisms (GCM) 10K type strain sequencing project: providing services to taxonomists for standard genome sequencing and annotation.</title>
        <authorList>
            <consortium name="The Broad Institute Genomics Platform"/>
            <consortium name="The Broad Institute Genome Sequencing Center for Infectious Disease"/>
            <person name="Wu L."/>
            <person name="Ma J."/>
        </authorList>
    </citation>
    <scope>NUCLEOTIDE SEQUENCE [LARGE SCALE GENOMIC DNA]</scope>
    <source>
        <strain evidence="3">KCTC 52039</strain>
    </source>
</reference>
<evidence type="ECO:0000313" key="2">
    <source>
        <dbReference type="EMBL" id="MFC3182305.1"/>
    </source>
</evidence>
<evidence type="ECO:0000313" key="3">
    <source>
        <dbReference type="Proteomes" id="UP001595547"/>
    </source>
</evidence>
<dbReference type="InterPro" id="IPR000600">
    <property type="entry name" value="ROK"/>
</dbReference>
<sequence length="285" mass="28550">MILAFDIGGSRIKAARSSGGLLEHLGETATPAQDFAAFAAALTRFHTTETAVAISITGVVDPSTGRIKVANLPCLDGRNVAADLGAAFDLPVLILNDADCFAMAEAAQGAGRDHRNVFGIILGTGVGGGLVLDGRVVTGPGGYAGEWGHGPVVHDPAFACGCGQIGCLDTIGGARGLERLHKHLTGQDASAEAIIAAWKSAPSPTIDRWLAVVSGQLAMVINLIGADIVPVGGGLANDPALIAALDAATRARILRQTDAPLVVPATVSADAGLAGAAAAGEARFG</sequence>
<dbReference type="Pfam" id="PF00480">
    <property type="entry name" value="ROK"/>
    <property type="match status" value="1"/>
</dbReference>
<dbReference type="InterPro" id="IPR043129">
    <property type="entry name" value="ATPase_NBD"/>
</dbReference>
<comment type="caution">
    <text evidence="2">The sequence shown here is derived from an EMBL/GenBank/DDBJ whole genome shotgun (WGS) entry which is preliminary data.</text>
</comment>
<dbReference type="SUPFAM" id="SSF53067">
    <property type="entry name" value="Actin-like ATPase domain"/>
    <property type="match status" value="1"/>
</dbReference>
<proteinExistence type="inferred from homology"/>
<comment type="similarity">
    <text evidence="1">Belongs to the ROK (NagC/XylR) family.</text>
</comment>
<keyword evidence="3" id="KW-1185">Reference proteome</keyword>
<organism evidence="2 3">
    <name type="scientific">Cypionkella sinensis</name>
    <dbReference type="NCBI Taxonomy" id="1756043"/>
    <lineage>
        <taxon>Bacteria</taxon>
        <taxon>Pseudomonadati</taxon>
        <taxon>Pseudomonadota</taxon>
        <taxon>Alphaproteobacteria</taxon>
        <taxon>Rhodobacterales</taxon>
        <taxon>Paracoccaceae</taxon>
        <taxon>Cypionkella</taxon>
    </lineage>
</organism>
<name>A0ABV7J0X8_9RHOB</name>
<accession>A0ABV7J0X8</accession>
<dbReference type="InterPro" id="IPR049874">
    <property type="entry name" value="ROK_cs"/>
</dbReference>
<dbReference type="PANTHER" id="PTHR18964">
    <property type="entry name" value="ROK (REPRESSOR, ORF, KINASE) FAMILY"/>
    <property type="match status" value="1"/>
</dbReference>
<dbReference type="PROSITE" id="PS01125">
    <property type="entry name" value="ROK"/>
    <property type="match status" value="1"/>
</dbReference>
<dbReference type="PANTHER" id="PTHR18964:SF149">
    <property type="entry name" value="BIFUNCTIONAL UDP-N-ACETYLGLUCOSAMINE 2-EPIMERASE_N-ACETYLMANNOSAMINE KINASE"/>
    <property type="match status" value="1"/>
</dbReference>